<dbReference type="HOGENOM" id="CLU_048406_0_0_9"/>
<accession>U2LKA1</accession>
<protein>
    <recommendedName>
        <fullName evidence="3">FG-GAP repeat protein</fullName>
    </recommendedName>
</protein>
<keyword evidence="2" id="KW-1185">Reference proteome</keyword>
<proteinExistence type="predicted"/>
<dbReference type="SUPFAM" id="SSF69318">
    <property type="entry name" value="Integrin alpha N-terminal domain"/>
    <property type="match status" value="1"/>
</dbReference>
<evidence type="ECO:0008006" key="3">
    <source>
        <dbReference type="Google" id="ProtNLM"/>
    </source>
</evidence>
<dbReference type="AlphaFoldDB" id="U2LKA1"/>
<dbReference type="Proteomes" id="UP000016662">
    <property type="component" value="Unassembled WGS sequence"/>
</dbReference>
<name>U2LKA1_9FIRM</name>
<evidence type="ECO:0000313" key="2">
    <source>
        <dbReference type="Proteomes" id="UP000016662"/>
    </source>
</evidence>
<dbReference type="eggNOG" id="COG0457">
    <property type="taxonomic scope" value="Bacteria"/>
</dbReference>
<gene>
    <name evidence="1" type="ORF">RUMCAL_03294</name>
</gene>
<comment type="caution">
    <text evidence="1">The sequence shown here is derived from an EMBL/GenBank/DDBJ whole genome shotgun (WGS) entry which is preliminary data.</text>
</comment>
<evidence type="ECO:0000313" key="1">
    <source>
        <dbReference type="EMBL" id="ERJ87523.1"/>
    </source>
</evidence>
<dbReference type="STRING" id="411473.RUMCAL_03294"/>
<dbReference type="PATRIC" id="fig|411473.3.peg.2760"/>
<organism evidence="1 2">
    <name type="scientific">Ruminococcus callidus ATCC 27760</name>
    <dbReference type="NCBI Taxonomy" id="411473"/>
    <lineage>
        <taxon>Bacteria</taxon>
        <taxon>Bacillati</taxon>
        <taxon>Bacillota</taxon>
        <taxon>Clostridia</taxon>
        <taxon>Eubacteriales</taxon>
        <taxon>Oscillospiraceae</taxon>
        <taxon>Ruminococcus</taxon>
    </lineage>
</organism>
<sequence length="411" mass="45632">MDSLLKPPSLSKEQQQIYLALQDAVGSGITLQYPRAGANLSAFTVVDLDNDGEDEALVFYKKTSLTAMENGLRLSVLDQVKGEWMSVCDRPADGTEVERIVISPMGSEDSQNQIFVGYSGVDQSDKSLTVYRYSDSEVQQLFTAAYTMFDVADLDGDQAQELLVLGKLTENTSSSAAMYRLQNGTVKDNGKLDLRTGFTDFSQVQYGRLEDGTTGIYIDGAIGPSSLQTEVLHVQGETLAYVLADSDVVAKTNRSVGYLSMDLDEDGSVEIPVQEPFPGYGADSSDQVRLTRWLGVSGSQLQEKMRGYFSLNDGCMFLLPQSWYDKVTAVTDTLTGDIVFCRYDGEMNDHMTELLRYSVAQDTESQEERDTEGYQLLHTRGKASYYMKAAETDDPLAQPWQNLMVRFRFVQ</sequence>
<dbReference type="InterPro" id="IPR028994">
    <property type="entry name" value="Integrin_alpha_N"/>
</dbReference>
<dbReference type="EMBL" id="AWVF01000440">
    <property type="protein sequence ID" value="ERJ87523.1"/>
    <property type="molecule type" value="Genomic_DNA"/>
</dbReference>
<reference evidence="1 2" key="1">
    <citation type="submission" date="2013-07" db="EMBL/GenBank/DDBJ databases">
        <authorList>
            <person name="Weinstock G."/>
            <person name="Sodergren E."/>
            <person name="Wylie T."/>
            <person name="Fulton L."/>
            <person name="Fulton R."/>
            <person name="Fronick C."/>
            <person name="O'Laughlin M."/>
            <person name="Godfrey J."/>
            <person name="Miner T."/>
            <person name="Herter B."/>
            <person name="Appelbaum E."/>
            <person name="Cordes M."/>
            <person name="Lek S."/>
            <person name="Wollam A."/>
            <person name="Pepin K.H."/>
            <person name="Palsikar V.B."/>
            <person name="Mitreva M."/>
            <person name="Wilson R.K."/>
        </authorList>
    </citation>
    <scope>NUCLEOTIDE SEQUENCE [LARGE SCALE GENOMIC DNA]</scope>
    <source>
        <strain evidence="1 2">ATCC 27760</strain>
    </source>
</reference>